<dbReference type="AlphaFoldDB" id="A0A4P1RFE0"/>
<evidence type="ECO:0000259" key="1">
    <source>
        <dbReference type="Pfam" id="PF25598"/>
    </source>
</evidence>
<organism evidence="2 3">
    <name type="scientific">Lupinus angustifolius</name>
    <name type="common">Narrow-leaved blue lupine</name>
    <dbReference type="NCBI Taxonomy" id="3871"/>
    <lineage>
        <taxon>Eukaryota</taxon>
        <taxon>Viridiplantae</taxon>
        <taxon>Streptophyta</taxon>
        <taxon>Embryophyta</taxon>
        <taxon>Tracheophyta</taxon>
        <taxon>Spermatophyta</taxon>
        <taxon>Magnoliopsida</taxon>
        <taxon>eudicotyledons</taxon>
        <taxon>Gunneridae</taxon>
        <taxon>Pentapetalae</taxon>
        <taxon>rosids</taxon>
        <taxon>fabids</taxon>
        <taxon>Fabales</taxon>
        <taxon>Fabaceae</taxon>
        <taxon>Papilionoideae</taxon>
        <taxon>50 kb inversion clade</taxon>
        <taxon>genistoids sensu lato</taxon>
        <taxon>core genistoids</taxon>
        <taxon>Genisteae</taxon>
        <taxon>Lupinus</taxon>
    </lineage>
</organism>
<feature type="domain" description="U-box" evidence="1">
    <location>
        <begin position="1"/>
        <end position="140"/>
    </location>
</feature>
<dbReference type="Pfam" id="PF25598">
    <property type="entry name" value="ARM_PUB"/>
    <property type="match status" value="1"/>
</dbReference>
<sequence length="149" mass="16675">MHGLAIESERNRQCMVEAGVVNAMVHVITKSFKQGKTRCLEEALIVLRLLWSSAAMVNNMKHLVGENLDFINSLTWILQLHKVDNNVKMVNEVMPILKSTIEVANSTLLGILKPEFFIEIVTVIENNKTLSLQAIKSGFACPYRNVPIG</sequence>
<protein>
    <recommendedName>
        <fullName evidence="1">U-box domain-containing protein</fullName>
    </recommendedName>
</protein>
<dbReference type="EMBL" id="CM007366">
    <property type="protein sequence ID" value="OIW09360.1"/>
    <property type="molecule type" value="Genomic_DNA"/>
</dbReference>
<name>A0A4P1RFE0_LUPAN</name>
<dbReference type="InterPro" id="IPR058678">
    <property type="entry name" value="ARM_PUB"/>
</dbReference>
<gene>
    <name evidence="2" type="ORF">TanjilG_01331</name>
</gene>
<reference evidence="2 3" key="1">
    <citation type="journal article" date="2017" name="Plant Biotechnol. J.">
        <title>A comprehensive draft genome sequence for lupin (Lupinus angustifolius), an emerging health food: insights into plant-microbe interactions and legume evolution.</title>
        <authorList>
            <person name="Hane J.K."/>
            <person name="Ming Y."/>
            <person name="Kamphuis L.G."/>
            <person name="Nelson M.N."/>
            <person name="Garg G."/>
            <person name="Atkins C.A."/>
            <person name="Bayer P.E."/>
            <person name="Bravo A."/>
            <person name="Bringans S."/>
            <person name="Cannon S."/>
            <person name="Edwards D."/>
            <person name="Foley R."/>
            <person name="Gao L.L."/>
            <person name="Harrison M.J."/>
            <person name="Huang W."/>
            <person name="Hurgobin B."/>
            <person name="Li S."/>
            <person name="Liu C.W."/>
            <person name="McGrath A."/>
            <person name="Morahan G."/>
            <person name="Murray J."/>
            <person name="Weller J."/>
            <person name="Jian J."/>
            <person name="Singh K.B."/>
        </authorList>
    </citation>
    <scope>NUCLEOTIDE SEQUENCE [LARGE SCALE GENOMIC DNA]</scope>
    <source>
        <strain evidence="3">cv. Tanjil</strain>
        <tissue evidence="2">Whole plant</tissue>
    </source>
</reference>
<evidence type="ECO:0000313" key="3">
    <source>
        <dbReference type="Proteomes" id="UP000188354"/>
    </source>
</evidence>
<evidence type="ECO:0000313" key="2">
    <source>
        <dbReference type="EMBL" id="OIW09360.1"/>
    </source>
</evidence>
<accession>A0A4P1RFE0</accession>
<dbReference type="Gramene" id="OIW09360">
    <property type="protein sequence ID" value="OIW09360"/>
    <property type="gene ID" value="TanjilG_01331"/>
</dbReference>
<keyword evidence="3" id="KW-1185">Reference proteome</keyword>
<dbReference type="Proteomes" id="UP000188354">
    <property type="component" value="Chromosome LG06"/>
</dbReference>
<proteinExistence type="predicted"/>